<keyword evidence="1" id="KW-0732">Signal</keyword>
<name>A0A1H9M333_9ACTN</name>
<dbReference type="Proteomes" id="UP000198504">
    <property type="component" value="Unassembled WGS sequence"/>
</dbReference>
<sequence>MSRILRVLVAAVALATLLAPTATADDSARRSHHARVVPADHVAGSSGGRIVGDWFFESLSLPASQSPFAGAANLCLDVGRHDRVLSPVGGVQGPDGLIEMSCTVHVGRPVVLVMANADCSSAEEPPFYGGTAQEQRRCVVSVLNDLADVRSIDVSVDGGPATDIHRPRFFEVSSQRHVVLPEDAVFGAKPGPATYVAAAWMAQVKGLKRGTHTVEAVTTLNDGTVYRFVVHLTVVTGKPSRQG</sequence>
<dbReference type="AlphaFoldDB" id="A0A1H9M333"/>
<accession>A0A1H9M333</accession>
<reference evidence="3" key="1">
    <citation type="submission" date="2016-10" db="EMBL/GenBank/DDBJ databases">
        <authorList>
            <person name="Varghese N."/>
            <person name="Submissions S."/>
        </authorList>
    </citation>
    <scope>NUCLEOTIDE SEQUENCE [LARGE SCALE GENOMIC DNA]</scope>
    <source>
        <strain evidence="3">CGMCC 4.6856</strain>
    </source>
</reference>
<evidence type="ECO:0000313" key="2">
    <source>
        <dbReference type="EMBL" id="SER17877.1"/>
    </source>
</evidence>
<evidence type="ECO:0000313" key="3">
    <source>
        <dbReference type="Proteomes" id="UP000198504"/>
    </source>
</evidence>
<gene>
    <name evidence="2" type="ORF">SAMN05421756_109223</name>
</gene>
<feature type="signal peptide" evidence="1">
    <location>
        <begin position="1"/>
        <end position="24"/>
    </location>
</feature>
<proteinExistence type="predicted"/>
<dbReference type="OrthoDB" id="5184107at2"/>
<evidence type="ECO:0000256" key="1">
    <source>
        <dbReference type="SAM" id="SignalP"/>
    </source>
</evidence>
<protein>
    <submittedName>
        <fullName evidence="2">Uncharacterized protein</fullName>
    </submittedName>
</protein>
<dbReference type="RefSeq" id="WP_091185018.1">
    <property type="nucleotide sequence ID" value="NZ_FOFA01000009.1"/>
</dbReference>
<organism evidence="2 3">
    <name type="scientific">Microlunatus flavus</name>
    <dbReference type="NCBI Taxonomy" id="1036181"/>
    <lineage>
        <taxon>Bacteria</taxon>
        <taxon>Bacillati</taxon>
        <taxon>Actinomycetota</taxon>
        <taxon>Actinomycetes</taxon>
        <taxon>Propionibacteriales</taxon>
        <taxon>Propionibacteriaceae</taxon>
        <taxon>Microlunatus</taxon>
    </lineage>
</organism>
<feature type="chain" id="PRO_5011497694" evidence="1">
    <location>
        <begin position="25"/>
        <end position="243"/>
    </location>
</feature>
<keyword evidence="3" id="KW-1185">Reference proteome</keyword>
<dbReference type="EMBL" id="FOFA01000009">
    <property type="protein sequence ID" value="SER17877.1"/>
    <property type="molecule type" value="Genomic_DNA"/>
</dbReference>